<feature type="compositionally biased region" description="Basic and acidic residues" evidence="1">
    <location>
        <begin position="97"/>
        <end position="106"/>
    </location>
</feature>
<dbReference type="EMBL" id="JAULJE010000013">
    <property type="protein sequence ID" value="KAK1336167.1"/>
    <property type="molecule type" value="Genomic_DNA"/>
</dbReference>
<dbReference type="Proteomes" id="UP001177744">
    <property type="component" value="Unassembled WGS sequence"/>
</dbReference>
<name>A0AA40LL30_CNENI</name>
<evidence type="ECO:0000313" key="2">
    <source>
        <dbReference type="EMBL" id="KAK1336167.1"/>
    </source>
</evidence>
<dbReference type="AlphaFoldDB" id="A0AA40LL30"/>
<comment type="caution">
    <text evidence="2">The sequence shown here is derived from an EMBL/GenBank/DDBJ whole genome shotgun (WGS) entry which is preliminary data.</text>
</comment>
<evidence type="ECO:0000313" key="3">
    <source>
        <dbReference type="Proteomes" id="UP001177744"/>
    </source>
</evidence>
<reference evidence="2" key="1">
    <citation type="submission" date="2023-06" db="EMBL/GenBank/DDBJ databases">
        <title>Reference genome for the Northern bat (Eptesicus nilssonii), a most northern bat species.</title>
        <authorList>
            <person name="Laine V.N."/>
            <person name="Pulliainen A.T."/>
            <person name="Lilley T.M."/>
        </authorList>
    </citation>
    <scope>NUCLEOTIDE SEQUENCE</scope>
    <source>
        <strain evidence="2">BLF_Eptnil</strain>
        <tissue evidence="2">Kidney</tissue>
    </source>
</reference>
<sequence>MQAEPQKKQEHLETLKVINKKLEQKVKEQDKWEIEQLQGKEQDQKMKIGDSERVSFRPRCQFKSKKWRSLFREMKIGQSKGASEEVEQTVEELKRKEATATKKQQELRNQTLTCQKD</sequence>
<evidence type="ECO:0000256" key="1">
    <source>
        <dbReference type="SAM" id="MobiDB-lite"/>
    </source>
</evidence>
<organism evidence="2 3">
    <name type="scientific">Cnephaeus nilssonii</name>
    <name type="common">Northern bat</name>
    <name type="synonym">Eptesicus nilssonii</name>
    <dbReference type="NCBI Taxonomy" id="3371016"/>
    <lineage>
        <taxon>Eukaryota</taxon>
        <taxon>Metazoa</taxon>
        <taxon>Chordata</taxon>
        <taxon>Craniata</taxon>
        <taxon>Vertebrata</taxon>
        <taxon>Euteleostomi</taxon>
        <taxon>Mammalia</taxon>
        <taxon>Eutheria</taxon>
        <taxon>Laurasiatheria</taxon>
        <taxon>Chiroptera</taxon>
        <taxon>Yangochiroptera</taxon>
        <taxon>Vespertilionidae</taxon>
        <taxon>Cnephaeus</taxon>
    </lineage>
</organism>
<accession>A0AA40LL30</accession>
<feature type="region of interest" description="Disordered" evidence="1">
    <location>
        <begin position="97"/>
        <end position="117"/>
    </location>
</feature>
<proteinExistence type="predicted"/>
<keyword evidence="3" id="KW-1185">Reference proteome</keyword>
<gene>
    <name evidence="2" type="ORF">QTO34_003970</name>
</gene>
<feature type="compositionally biased region" description="Polar residues" evidence="1">
    <location>
        <begin position="107"/>
        <end position="117"/>
    </location>
</feature>
<protein>
    <submittedName>
        <fullName evidence="2">Uncharacterized protein</fullName>
    </submittedName>
</protein>